<evidence type="ECO:0000256" key="5">
    <source>
        <dbReference type="ARBA" id="ARBA00022825"/>
    </source>
</evidence>
<dbReference type="EMBL" id="CP014263">
    <property type="protein sequence ID" value="AQG80484.1"/>
    <property type="molecule type" value="Genomic_DNA"/>
</dbReference>
<evidence type="ECO:0000256" key="2">
    <source>
        <dbReference type="ARBA" id="ARBA00011897"/>
    </source>
</evidence>
<name>A0A1P9WYP7_9BACT</name>
<dbReference type="GO" id="GO:0004252">
    <property type="term" value="F:serine-type endopeptidase activity"/>
    <property type="evidence" value="ECO:0007669"/>
    <property type="project" value="UniProtKB-EC"/>
</dbReference>
<dbReference type="Gene3D" id="2.130.10.120">
    <property type="entry name" value="Prolyl oligopeptidase, N-terminal domain"/>
    <property type="match status" value="1"/>
</dbReference>
<keyword evidence="9" id="KW-1185">Reference proteome</keyword>
<dbReference type="InterPro" id="IPR051167">
    <property type="entry name" value="Prolyl_oligopep/macrocyclase"/>
</dbReference>
<keyword evidence="3" id="KW-0645">Protease</keyword>
<protein>
    <recommendedName>
        <fullName evidence="2">prolyl oligopeptidase</fullName>
        <ecNumber evidence="2">3.4.21.26</ecNumber>
    </recommendedName>
</protein>
<organism evidence="8 9">
    <name type="scientific">Spirosoma montaniterrae</name>
    <dbReference type="NCBI Taxonomy" id="1178516"/>
    <lineage>
        <taxon>Bacteria</taxon>
        <taxon>Pseudomonadati</taxon>
        <taxon>Bacteroidota</taxon>
        <taxon>Cytophagia</taxon>
        <taxon>Cytophagales</taxon>
        <taxon>Cytophagaceae</taxon>
        <taxon>Spirosoma</taxon>
    </lineage>
</organism>
<evidence type="ECO:0000256" key="3">
    <source>
        <dbReference type="ARBA" id="ARBA00022670"/>
    </source>
</evidence>
<gene>
    <name evidence="8" type="ORF">AWR27_14825</name>
</gene>
<evidence type="ECO:0000256" key="1">
    <source>
        <dbReference type="ARBA" id="ARBA00001070"/>
    </source>
</evidence>
<dbReference type="InterPro" id="IPR029058">
    <property type="entry name" value="AB_hydrolase_fold"/>
</dbReference>
<comment type="catalytic activity">
    <reaction evidence="1">
        <text>Hydrolysis of Pro-|-Xaa &gt;&gt; Ala-|-Xaa in oligopeptides.</text>
        <dbReference type="EC" id="3.4.21.26"/>
    </reaction>
</comment>
<evidence type="ECO:0000313" key="9">
    <source>
        <dbReference type="Proteomes" id="UP000187941"/>
    </source>
</evidence>
<evidence type="ECO:0000313" key="8">
    <source>
        <dbReference type="EMBL" id="AQG80484.1"/>
    </source>
</evidence>
<feature type="domain" description="Peptidase S9 prolyl oligopeptidase catalytic" evidence="6">
    <location>
        <begin position="490"/>
        <end position="697"/>
    </location>
</feature>
<proteinExistence type="predicted"/>
<dbReference type="PANTHER" id="PTHR42881:SF2">
    <property type="entry name" value="PROLYL ENDOPEPTIDASE"/>
    <property type="match status" value="1"/>
</dbReference>
<dbReference type="EC" id="3.4.21.26" evidence="2"/>
<keyword evidence="5" id="KW-0720">Serine protease</keyword>
<dbReference type="Gene3D" id="3.40.50.1820">
    <property type="entry name" value="alpha/beta hydrolase"/>
    <property type="match status" value="1"/>
</dbReference>
<dbReference type="PRINTS" id="PR00862">
    <property type="entry name" value="PROLIGOPTASE"/>
</dbReference>
<dbReference type="Pfam" id="PF02897">
    <property type="entry name" value="Peptidase_S9_N"/>
    <property type="match status" value="1"/>
</dbReference>
<dbReference type="AlphaFoldDB" id="A0A1P9WYP7"/>
<dbReference type="InterPro" id="IPR002470">
    <property type="entry name" value="Peptidase_S9A"/>
</dbReference>
<evidence type="ECO:0000259" key="7">
    <source>
        <dbReference type="Pfam" id="PF02897"/>
    </source>
</evidence>
<dbReference type="GO" id="GO:0005829">
    <property type="term" value="C:cytosol"/>
    <property type="evidence" value="ECO:0007669"/>
    <property type="project" value="TreeGrafter"/>
</dbReference>
<accession>A0A1P9WYP7</accession>
<keyword evidence="4" id="KW-0378">Hydrolase</keyword>
<dbReference type="PANTHER" id="PTHR42881">
    <property type="entry name" value="PROLYL ENDOPEPTIDASE"/>
    <property type="match status" value="1"/>
</dbReference>
<dbReference type="GO" id="GO:0006508">
    <property type="term" value="P:proteolysis"/>
    <property type="evidence" value="ECO:0007669"/>
    <property type="project" value="UniProtKB-KW"/>
</dbReference>
<feature type="domain" description="Peptidase S9A N-terminal" evidence="7">
    <location>
        <begin position="1"/>
        <end position="414"/>
    </location>
</feature>
<dbReference type="GO" id="GO:0070012">
    <property type="term" value="F:oligopeptidase activity"/>
    <property type="evidence" value="ECO:0007669"/>
    <property type="project" value="TreeGrafter"/>
</dbReference>
<dbReference type="InterPro" id="IPR023302">
    <property type="entry name" value="Pept_S9A_N"/>
</dbReference>
<evidence type="ECO:0000259" key="6">
    <source>
        <dbReference type="Pfam" id="PF00326"/>
    </source>
</evidence>
<sequence>MDDYFGTKITDTYRWMEDMKNPELLNWMKAQADYTRAALDQIPGRQRVLHRLTTLSNAVPSRVSSVLRLPGEQYVYLKTNANENIASLYVRRGLSGPETRLVDPNQLKPTNEQPVSISYFTPSWDGKLIAVGLASGGSENTYIRIYDVAAGLETGETIDRARYGGIAWLPDNRSFFYTRLQQLPADAPVTEYRKKPRVYRHVVGTSADEDRVVFGNDVDPGVEVGPTLLPRLHTFPNSDYVLATVQTGVGGGQAMYVARLTDYNQTADEVGPSPWRKICDMTDDVTDAAIHGDDLYVVTHKNTPRYKVIRTSAKNPNLATATVVLPAGEAIIMGSYIAGEGALHVAQDALYVQQLDGGLGRIRRIPFRKGERESYVVTPFDGTLTEVTADARVPGLLYSLTSWTKAARPYAWNPAVRRSVELGLQPKGPFDDLKDVDIREVKVRAADSTLIPLSIIHKKGMKLDGSHPTWLNGYGAYGIPSLSGSSPMSTTWLEQGGIYAVAHVRGGGEYGEEWHRGGYKATKPNTWRDFIACAEYLIAQKYTSPKHLAGLGISAGGILIGRAMTERPDLFRAVGIAVGLTDMLRFETTANGVPNIPEFGSVKTEEGFRNLHQMSAYHHVRDSTSYPAVLLATGINDPRVDPWLMAKMTARLQAASNSGRPVMLRVDYQTGHGPGVTKQQRLATYADAISFLFWQLGHIDFQPPWPGCSD</sequence>
<dbReference type="InterPro" id="IPR001375">
    <property type="entry name" value="Peptidase_S9_cat"/>
</dbReference>
<dbReference type="SUPFAM" id="SSF53474">
    <property type="entry name" value="alpha/beta-Hydrolases"/>
    <property type="match status" value="1"/>
</dbReference>
<evidence type="ECO:0000256" key="4">
    <source>
        <dbReference type="ARBA" id="ARBA00022801"/>
    </source>
</evidence>
<dbReference type="Proteomes" id="UP000187941">
    <property type="component" value="Chromosome"/>
</dbReference>
<reference evidence="8 9" key="1">
    <citation type="submission" date="2016-01" db="EMBL/GenBank/DDBJ databases">
        <authorList>
            <person name="Oliw E.H."/>
        </authorList>
    </citation>
    <scope>NUCLEOTIDE SEQUENCE [LARGE SCALE GENOMIC DNA]</scope>
    <source>
        <strain evidence="8 9">DY10</strain>
    </source>
</reference>
<dbReference type="KEGG" id="smon:AWR27_14825"/>
<dbReference type="SUPFAM" id="SSF50993">
    <property type="entry name" value="Peptidase/esterase 'gauge' domain"/>
    <property type="match status" value="1"/>
</dbReference>
<dbReference type="STRING" id="1178516.AWR27_14825"/>
<dbReference type="Pfam" id="PF00326">
    <property type="entry name" value="Peptidase_S9"/>
    <property type="match status" value="1"/>
</dbReference>